<dbReference type="GO" id="GO:1990234">
    <property type="term" value="C:transferase complex"/>
    <property type="evidence" value="ECO:0007669"/>
    <property type="project" value="UniProtKB-ARBA"/>
</dbReference>
<keyword evidence="5" id="KW-1185">Reference proteome</keyword>
<proteinExistence type="predicted"/>
<protein>
    <submittedName>
        <fullName evidence="4">Uncharacterized protein</fullName>
    </submittedName>
</protein>
<reference evidence="4" key="1">
    <citation type="submission" date="2023-08" db="EMBL/GenBank/DDBJ databases">
        <authorList>
            <person name="Chen Y."/>
            <person name="Shah S."/>
            <person name="Dougan E. K."/>
            <person name="Thang M."/>
            <person name="Chan C."/>
        </authorList>
    </citation>
    <scope>NUCLEOTIDE SEQUENCE</scope>
</reference>
<sequence length="443" mass="47707">MPGQTLALVIQSSPAAIKIWDVSREKSLDEVCQSQGSHVWAKAALADFDAKRALICTRQSFLELWDLRQLAGPVAVSGRDVGGSPQALRYAAGEHGPLALSASPDGVLHVVNLESQSGRLNVSRTLPGHREEVVWASVDWGASDRRCIKAATISLDQDVLLWEVPWSSLQATESLRSKKGGRAANADAGNSGWKVRQLGTKHAYRTRVVAHDAASQSDGVSALTGSSCGNIYAWKVTADPVGVVAGQLTAHTDQISTLSVDWKQGMAVSGSCDATMRIWNVRLQTCEGILPHPGSVRTAIVDWANQRAVSTSTDDAARVWDLEVIESEMRPHAILRTQDGVIREAIASFSTGCAAFVARCGNAEFWDLESQVCTARLQSHPGTLYSFHLGAPDVQQATAEEPGDRRPSQHRRDDTCGELQADWPTITPAQAISCGKGWCRSVL</sequence>
<dbReference type="PANTHER" id="PTHR22847:SF637">
    <property type="entry name" value="WD REPEAT DOMAIN 5B"/>
    <property type="match status" value="1"/>
</dbReference>
<dbReference type="InterPro" id="IPR036322">
    <property type="entry name" value="WD40_repeat_dom_sf"/>
</dbReference>
<dbReference type="Gene3D" id="2.130.10.10">
    <property type="entry name" value="YVTN repeat-like/Quinoprotein amine dehydrogenase"/>
    <property type="match status" value="2"/>
</dbReference>
<dbReference type="PROSITE" id="PS50294">
    <property type="entry name" value="WD_REPEATS_REGION"/>
    <property type="match status" value="1"/>
</dbReference>
<dbReference type="PANTHER" id="PTHR22847">
    <property type="entry name" value="WD40 REPEAT PROTEIN"/>
    <property type="match status" value="1"/>
</dbReference>
<evidence type="ECO:0000256" key="3">
    <source>
        <dbReference type="PROSITE-ProRule" id="PRU00221"/>
    </source>
</evidence>
<evidence type="ECO:0000313" key="5">
    <source>
        <dbReference type="Proteomes" id="UP001178507"/>
    </source>
</evidence>
<dbReference type="SMART" id="SM00320">
    <property type="entry name" value="WD40"/>
    <property type="match status" value="3"/>
</dbReference>
<dbReference type="Proteomes" id="UP001178507">
    <property type="component" value="Unassembled WGS sequence"/>
</dbReference>
<dbReference type="PROSITE" id="PS50082">
    <property type="entry name" value="WD_REPEATS_2"/>
    <property type="match status" value="1"/>
</dbReference>
<dbReference type="InterPro" id="IPR015943">
    <property type="entry name" value="WD40/YVTN_repeat-like_dom_sf"/>
</dbReference>
<evidence type="ECO:0000256" key="1">
    <source>
        <dbReference type="ARBA" id="ARBA00022574"/>
    </source>
</evidence>
<name>A0AA36N2E8_9DINO</name>
<evidence type="ECO:0000313" key="4">
    <source>
        <dbReference type="EMBL" id="CAJ1387184.1"/>
    </source>
</evidence>
<comment type="caution">
    <text evidence="4">The sequence shown here is derived from an EMBL/GenBank/DDBJ whole genome shotgun (WGS) entry which is preliminary data.</text>
</comment>
<dbReference type="InterPro" id="IPR001680">
    <property type="entry name" value="WD40_rpt"/>
</dbReference>
<dbReference type="AlphaFoldDB" id="A0AA36N2E8"/>
<keyword evidence="2" id="KW-0677">Repeat</keyword>
<dbReference type="EMBL" id="CAUJNA010001473">
    <property type="protein sequence ID" value="CAJ1387184.1"/>
    <property type="molecule type" value="Genomic_DNA"/>
</dbReference>
<dbReference type="InterPro" id="IPR019775">
    <property type="entry name" value="WD40_repeat_CS"/>
</dbReference>
<gene>
    <name evidence="4" type="ORF">EVOR1521_LOCUS13311</name>
</gene>
<accession>A0AA36N2E8</accession>
<feature type="repeat" description="WD" evidence="3">
    <location>
        <begin position="248"/>
        <end position="282"/>
    </location>
</feature>
<dbReference type="SUPFAM" id="SSF50978">
    <property type="entry name" value="WD40 repeat-like"/>
    <property type="match status" value="1"/>
</dbReference>
<dbReference type="PROSITE" id="PS00678">
    <property type="entry name" value="WD_REPEATS_1"/>
    <property type="match status" value="2"/>
</dbReference>
<evidence type="ECO:0000256" key="2">
    <source>
        <dbReference type="ARBA" id="ARBA00022737"/>
    </source>
</evidence>
<keyword evidence="1 3" id="KW-0853">WD repeat</keyword>
<organism evidence="4 5">
    <name type="scientific">Effrenium voratum</name>
    <dbReference type="NCBI Taxonomy" id="2562239"/>
    <lineage>
        <taxon>Eukaryota</taxon>
        <taxon>Sar</taxon>
        <taxon>Alveolata</taxon>
        <taxon>Dinophyceae</taxon>
        <taxon>Suessiales</taxon>
        <taxon>Symbiodiniaceae</taxon>
        <taxon>Effrenium</taxon>
    </lineage>
</organism>